<name>A0ABS8TN29_DATST</name>
<accession>A0ABS8TN29</accession>
<protein>
    <submittedName>
        <fullName evidence="1">Uncharacterized protein</fullName>
    </submittedName>
</protein>
<organism evidence="1 2">
    <name type="scientific">Datura stramonium</name>
    <name type="common">Jimsonweed</name>
    <name type="synonym">Common thornapple</name>
    <dbReference type="NCBI Taxonomy" id="4076"/>
    <lineage>
        <taxon>Eukaryota</taxon>
        <taxon>Viridiplantae</taxon>
        <taxon>Streptophyta</taxon>
        <taxon>Embryophyta</taxon>
        <taxon>Tracheophyta</taxon>
        <taxon>Spermatophyta</taxon>
        <taxon>Magnoliopsida</taxon>
        <taxon>eudicotyledons</taxon>
        <taxon>Gunneridae</taxon>
        <taxon>Pentapetalae</taxon>
        <taxon>asterids</taxon>
        <taxon>lamiids</taxon>
        <taxon>Solanales</taxon>
        <taxon>Solanaceae</taxon>
        <taxon>Solanoideae</taxon>
        <taxon>Datureae</taxon>
        <taxon>Datura</taxon>
    </lineage>
</organism>
<keyword evidence="2" id="KW-1185">Reference proteome</keyword>
<sequence length="71" mass="7888">MEFISAPPCPNAMFCWKWELLVTGDRYSRVITAAARPLSRSGASNNEPADLPLDPMWRRIGRYSESAAAGM</sequence>
<evidence type="ECO:0000313" key="1">
    <source>
        <dbReference type="EMBL" id="MCD7472393.1"/>
    </source>
</evidence>
<reference evidence="1 2" key="1">
    <citation type="journal article" date="2021" name="BMC Genomics">
        <title>Datura genome reveals duplications of psychoactive alkaloid biosynthetic genes and high mutation rate following tissue culture.</title>
        <authorList>
            <person name="Rajewski A."/>
            <person name="Carter-House D."/>
            <person name="Stajich J."/>
            <person name="Litt A."/>
        </authorList>
    </citation>
    <scope>NUCLEOTIDE SEQUENCE [LARGE SCALE GENOMIC DNA]</scope>
    <source>
        <strain evidence="1">AR-01</strain>
    </source>
</reference>
<dbReference type="EMBL" id="JACEIK010001825">
    <property type="protein sequence ID" value="MCD7472393.1"/>
    <property type="molecule type" value="Genomic_DNA"/>
</dbReference>
<evidence type="ECO:0000313" key="2">
    <source>
        <dbReference type="Proteomes" id="UP000823775"/>
    </source>
</evidence>
<proteinExistence type="predicted"/>
<comment type="caution">
    <text evidence="1">The sequence shown here is derived from an EMBL/GenBank/DDBJ whole genome shotgun (WGS) entry which is preliminary data.</text>
</comment>
<gene>
    <name evidence="1" type="ORF">HAX54_013625</name>
</gene>
<dbReference type="Proteomes" id="UP000823775">
    <property type="component" value="Unassembled WGS sequence"/>
</dbReference>